<dbReference type="Proteomes" id="UP001168552">
    <property type="component" value="Unassembled WGS sequence"/>
</dbReference>
<evidence type="ECO:0000313" key="1">
    <source>
        <dbReference type="EMBL" id="MDN4165663.1"/>
    </source>
</evidence>
<evidence type="ECO:0000313" key="2">
    <source>
        <dbReference type="Proteomes" id="UP001168552"/>
    </source>
</evidence>
<reference evidence="1" key="1">
    <citation type="submission" date="2023-06" db="EMBL/GenBank/DDBJ databases">
        <title>Cytophagales bacterium Strain LB-30, isolated from soil.</title>
        <authorList>
            <person name="Liu B."/>
        </authorList>
    </citation>
    <scope>NUCLEOTIDE SEQUENCE</scope>
    <source>
        <strain evidence="1">LB-30</strain>
    </source>
</reference>
<accession>A0ABT8F5T7</accession>
<gene>
    <name evidence="1" type="ORF">QWY31_09125</name>
</gene>
<organism evidence="1 2">
    <name type="scientific">Shiella aurantiaca</name>
    <dbReference type="NCBI Taxonomy" id="3058365"/>
    <lineage>
        <taxon>Bacteria</taxon>
        <taxon>Pseudomonadati</taxon>
        <taxon>Bacteroidota</taxon>
        <taxon>Cytophagia</taxon>
        <taxon>Cytophagales</taxon>
        <taxon>Shiellaceae</taxon>
        <taxon>Shiella</taxon>
    </lineage>
</organism>
<keyword evidence="2" id="KW-1185">Reference proteome</keyword>
<proteinExistence type="predicted"/>
<dbReference type="EMBL" id="JAUHJS010000004">
    <property type="protein sequence ID" value="MDN4165663.1"/>
    <property type="molecule type" value="Genomic_DNA"/>
</dbReference>
<name>A0ABT8F5T7_9BACT</name>
<dbReference type="PROSITE" id="PS51257">
    <property type="entry name" value="PROKAR_LIPOPROTEIN"/>
    <property type="match status" value="1"/>
</dbReference>
<protein>
    <recommendedName>
        <fullName evidence="3">Lipoprotein</fullName>
    </recommendedName>
</protein>
<dbReference type="RefSeq" id="WP_320004193.1">
    <property type="nucleotide sequence ID" value="NZ_JAUHJS010000004.1"/>
</dbReference>
<comment type="caution">
    <text evidence="1">The sequence shown here is derived from an EMBL/GenBank/DDBJ whole genome shotgun (WGS) entry which is preliminary data.</text>
</comment>
<evidence type="ECO:0008006" key="3">
    <source>
        <dbReference type="Google" id="ProtNLM"/>
    </source>
</evidence>
<sequence length="146" mass="16159">MRYLVLATLLSLGLGCTSQKKQSQSMATSSDYTQVADSLLGKENKIQYLMSADSSYAICYTQEGNTPQQPESRVKYVVLDTQTGSSLLDGLLSNGKISWLDAEHVQIVRIPGIIQEGQTIEDYTQVVNVKTKKSVTKSEFNNRQSE</sequence>